<evidence type="ECO:0000313" key="5">
    <source>
        <dbReference type="EMBL" id="MFB9073489.1"/>
    </source>
</evidence>
<dbReference type="InterPro" id="IPR000792">
    <property type="entry name" value="Tscrpt_reg_LuxR_C"/>
</dbReference>
<protein>
    <submittedName>
        <fullName evidence="5">Response regulator transcription factor</fullName>
    </submittedName>
</protein>
<evidence type="ECO:0000259" key="4">
    <source>
        <dbReference type="PROSITE" id="PS50043"/>
    </source>
</evidence>
<evidence type="ECO:0000256" key="2">
    <source>
        <dbReference type="ARBA" id="ARBA00023125"/>
    </source>
</evidence>
<sequence>MLTLLSTGASNRAIAQELVLSPDTVKSHVTNVMRKLKVSSRSAAVATYLQLRATAEERES</sequence>
<name>A0ABV5G4B9_9MICC</name>
<dbReference type="Gene3D" id="1.10.10.10">
    <property type="entry name" value="Winged helix-like DNA-binding domain superfamily/Winged helix DNA-binding domain"/>
    <property type="match status" value="1"/>
</dbReference>
<keyword evidence="1" id="KW-0805">Transcription regulation</keyword>
<dbReference type="Proteomes" id="UP001589575">
    <property type="component" value="Unassembled WGS sequence"/>
</dbReference>
<dbReference type="PRINTS" id="PR00038">
    <property type="entry name" value="HTHLUXR"/>
</dbReference>
<evidence type="ECO:0000256" key="1">
    <source>
        <dbReference type="ARBA" id="ARBA00023015"/>
    </source>
</evidence>
<keyword evidence="6" id="KW-1185">Reference proteome</keyword>
<keyword evidence="3" id="KW-0804">Transcription</keyword>
<evidence type="ECO:0000256" key="3">
    <source>
        <dbReference type="ARBA" id="ARBA00023163"/>
    </source>
</evidence>
<dbReference type="EMBL" id="JBHMFI010000001">
    <property type="protein sequence ID" value="MFB9073489.1"/>
    <property type="molecule type" value="Genomic_DNA"/>
</dbReference>
<dbReference type="CDD" id="cd06170">
    <property type="entry name" value="LuxR_C_like"/>
    <property type="match status" value="1"/>
</dbReference>
<dbReference type="Pfam" id="PF00196">
    <property type="entry name" value="GerE"/>
    <property type="match status" value="1"/>
</dbReference>
<gene>
    <name evidence="5" type="ORF">ACFFX0_20735</name>
</gene>
<dbReference type="SUPFAM" id="SSF46894">
    <property type="entry name" value="C-terminal effector domain of the bipartite response regulators"/>
    <property type="match status" value="1"/>
</dbReference>
<comment type="caution">
    <text evidence="5">The sequence shown here is derived from an EMBL/GenBank/DDBJ whole genome shotgun (WGS) entry which is preliminary data.</text>
</comment>
<dbReference type="InterPro" id="IPR016032">
    <property type="entry name" value="Sig_transdc_resp-reg_C-effctor"/>
</dbReference>
<organism evidence="5 6">
    <name type="scientific">Citricoccus parietis</name>
    <dbReference type="NCBI Taxonomy" id="592307"/>
    <lineage>
        <taxon>Bacteria</taxon>
        <taxon>Bacillati</taxon>
        <taxon>Actinomycetota</taxon>
        <taxon>Actinomycetes</taxon>
        <taxon>Micrococcales</taxon>
        <taxon>Micrococcaceae</taxon>
        <taxon>Citricoccus</taxon>
    </lineage>
</organism>
<reference evidence="5 6" key="1">
    <citation type="submission" date="2024-09" db="EMBL/GenBank/DDBJ databases">
        <authorList>
            <person name="Sun Q."/>
            <person name="Mori K."/>
        </authorList>
    </citation>
    <scope>NUCLEOTIDE SEQUENCE [LARGE SCALE GENOMIC DNA]</scope>
    <source>
        <strain evidence="5 6">CCM 7609</strain>
    </source>
</reference>
<dbReference type="SMART" id="SM00421">
    <property type="entry name" value="HTH_LUXR"/>
    <property type="match status" value="1"/>
</dbReference>
<dbReference type="PANTHER" id="PTHR44688">
    <property type="entry name" value="DNA-BINDING TRANSCRIPTIONAL ACTIVATOR DEVR_DOSR"/>
    <property type="match status" value="1"/>
</dbReference>
<feature type="domain" description="HTH luxR-type" evidence="4">
    <location>
        <begin position="1"/>
        <end position="52"/>
    </location>
</feature>
<proteinExistence type="predicted"/>
<dbReference type="InterPro" id="IPR036388">
    <property type="entry name" value="WH-like_DNA-bd_sf"/>
</dbReference>
<dbReference type="PANTHER" id="PTHR44688:SF16">
    <property type="entry name" value="DNA-BINDING TRANSCRIPTIONAL ACTIVATOR DEVR_DOSR"/>
    <property type="match status" value="1"/>
</dbReference>
<dbReference type="PROSITE" id="PS50043">
    <property type="entry name" value="HTH_LUXR_2"/>
    <property type="match status" value="1"/>
</dbReference>
<dbReference type="PROSITE" id="PS00622">
    <property type="entry name" value="HTH_LUXR_1"/>
    <property type="match status" value="1"/>
</dbReference>
<evidence type="ECO:0000313" key="6">
    <source>
        <dbReference type="Proteomes" id="UP001589575"/>
    </source>
</evidence>
<accession>A0ABV5G4B9</accession>
<keyword evidence="2" id="KW-0238">DNA-binding</keyword>